<proteinExistence type="predicted"/>
<reference evidence="1 2" key="1">
    <citation type="journal article" date="2018" name="Nat. Ecol. Evol.">
        <title>Pezizomycetes genomes reveal the molecular basis of ectomycorrhizal truffle lifestyle.</title>
        <authorList>
            <person name="Murat C."/>
            <person name="Payen T."/>
            <person name="Noel B."/>
            <person name="Kuo A."/>
            <person name="Morin E."/>
            <person name="Chen J."/>
            <person name="Kohler A."/>
            <person name="Krizsan K."/>
            <person name="Balestrini R."/>
            <person name="Da Silva C."/>
            <person name="Montanini B."/>
            <person name="Hainaut M."/>
            <person name="Levati E."/>
            <person name="Barry K.W."/>
            <person name="Belfiori B."/>
            <person name="Cichocki N."/>
            <person name="Clum A."/>
            <person name="Dockter R.B."/>
            <person name="Fauchery L."/>
            <person name="Guy J."/>
            <person name="Iotti M."/>
            <person name="Le Tacon F."/>
            <person name="Lindquist E.A."/>
            <person name="Lipzen A."/>
            <person name="Malagnac F."/>
            <person name="Mello A."/>
            <person name="Molinier V."/>
            <person name="Miyauchi S."/>
            <person name="Poulain J."/>
            <person name="Riccioni C."/>
            <person name="Rubini A."/>
            <person name="Sitrit Y."/>
            <person name="Splivallo R."/>
            <person name="Traeger S."/>
            <person name="Wang M."/>
            <person name="Zifcakova L."/>
            <person name="Wipf D."/>
            <person name="Zambonelli A."/>
            <person name="Paolocci F."/>
            <person name="Nowrousian M."/>
            <person name="Ottonello S."/>
            <person name="Baldrian P."/>
            <person name="Spatafora J.W."/>
            <person name="Henrissat B."/>
            <person name="Nagy L.G."/>
            <person name="Aury J.M."/>
            <person name="Wincker P."/>
            <person name="Grigoriev I.V."/>
            <person name="Bonfante P."/>
            <person name="Martin F.M."/>
        </authorList>
    </citation>
    <scope>NUCLEOTIDE SEQUENCE [LARGE SCALE GENOMIC DNA]</scope>
    <source>
        <strain evidence="1 2">120613-1</strain>
    </source>
</reference>
<organism evidence="1 2">
    <name type="scientific">Choiromyces venosus 120613-1</name>
    <dbReference type="NCBI Taxonomy" id="1336337"/>
    <lineage>
        <taxon>Eukaryota</taxon>
        <taxon>Fungi</taxon>
        <taxon>Dikarya</taxon>
        <taxon>Ascomycota</taxon>
        <taxon>Pezizomycotina</taxon>
        <taxon>Pezizomycetes</taxon>
        <taxon>Pezizales</taxon>
        <taxon>Tuberaceae</taxon>
        <taxon>Choiromyces</taxon>
    </lineage>
</organism>
<gene>
    <name evidence="1" type="ORF">L873DRAFT_1909594</name>
</gene>
<dbReference type="AlphaFoldDB" id="A0A3N4KA58"/>
<accession>A0A3N4KA58</accession>
<dbReference type="Proteomes" id="UP000276215">
    <property type="component" value="Unassembled WGS sequence"/>
</dbReference>
<dbReference type="EMBL" id="ML120354">
    <property type="protein sequence ID" value="RPB05331.1"/>
    <property type="molecule type" value="Genomic_DNA"/>
</dbReference>
<keyword evidence="2" id="KW-1185">Reference proteome</keyword>
<evidence type="ECO:0000313" key="1">
    <source>
        <dbReference type="EMBL" id="RPB05331.1"/>
    </source>
</evidence>
<protein>
    <submittedName>
        <fullName evidence="1">Uncharacterized protein</fullName>
    </submittedName>
</protein>
<sequence length="321" mass="35495">MPTFQQHLPHYPGLSNGASHILLASVPAKLQAAMEMVFTSEFLLSLKTDLSMARYSLMPIRHVPESLQCQPSNATSHVLLMAVTAELQATMQIVFAGKFLLILKTDISTPRHLLMPIRYAPGSTRCQRSNDTSHILLALVSTELQAAMKWSLLPSNSASQNLLARVPTKLQAAIKLVFIGEFLLSLKKDILIPRQPLTPIRHILESPQCQPSNGTSYILLGSAPTELQAIIKMVFNGEFLLSLKTDTSTPKHSLTPLRHVSEPPQCLPSSSTSYILLASVLTRLQAAMEMFFTCEYPLNTKTDISMPRSLPLPIRYILESP</sequence>
<evidence type="ECO:0000313" key="2">
    <source>
        <dbReference type="Proteomes" id="UP000276215"/>
    </source>
</evidence>
<name>A0A3N4KA58_9PEZI</name>